<evidence type="ECO:0000256" key="7">
    <source>
        <dbReference type="ARBA" id="ARBA00023177"/>
    </source>
</evidence>
<keyword evidence="3 8" id="KW-0813">Transport</keyword>
<evidence type="ECO:0000313" key="12">
    <source>
        <dbReference type="Proteomes" id="UP000383932"/>
    </source>
</evidence>
<sequence>MPNITYSTPSNDIHWYEASTGETVVYNLGDIAWTLCSTALVWLMIPGVGFFYSGLLRRKNALSMIYLSMVALAVVSFQWFFWGYSLTFSEGASSFIGDLKYFALKGVLDQPSMGSRRIPAIVFCVYQLMFAAITPMLALGGFAERCRLGPIAVFVFVWSTLVYNPIACWTWNAAGWSFVMGGLDFAGGTPVHISSGTAALAISIYLGKRSGYGTERLAYKPHNITYVVLGTVFLWFGWFGFNGGSALSANLRAAQACIVTNLAASVGGLTWMLWDYRLEKKWSVVGFCSGAISGLVAITPASGFVGAPAAVAFGVVAGTVCNFATQLKFLLHYDDCLDVFASHGIGGMVGNIMTALFAQASVAAFDGFTVIPGGWFDHHWVQLGYQIADSAAGFGYSFAMTTVICWIFHFIPFLRLRTDEQAEIVGMDDHDMGEFAYDYVGLDAEHGFPSERGALPPAAGPAAHHELGAGVGGREGPHFRGSGEKQSAESSTEKVRGFASLQIFAWPRGGGGVPTFESRVSLNWESPSALGLPRTAVSSDSHVLGLVSAGVHAIHSNVYGRRLVHTRSFQSLTPTTLFSLGFTYPPARRRRITAESLEK</sequence>
<evidence type="ECO:0000256" key="8">
    <source>
        <dbReference type="RuleBase" id="RU362002"/>
    </source>
</evidence>
<comment type="similarity">
    <text evidence="2 8">Belongs to the ammonia transporter channel (TC 1.A.11.2) family.</text>
</comment>
<evidence type="ECO:0000313" key="11">
    <source>
        <dbReference type="EMBL" id="KAB5592890.1"/>
    </source>
</evidence>
<dbReference type="InterPro" id="IPR029020">
    <property type="entry name" value="Ammonium/urea_transptr"/>
</dbReference>
<dbReference type="PROSITE" id="PS01219">
    <property type="entry name" value="AMMONIUM_TRANSP"/>
    <property type="match status" value="1"/>
</dbReference>
<dbReference type="PANTHER" id="PTHR43029:SF10">
    <property type="entry name" value="AMMONIUM TRANSPORTER MEP2"/>
    <property type="match status" value="1"/>
</dbReference>
<feature type="transmembrane region" description="Helical" evidence="8">
    <location>
        <begin position="284"/>
        <end position="305"/>
    </location>
</feature>
<evidence type="ECO:0000256" key="1">
    <source>
        <dbReference type="ARBA" id="ARBA00004141"/>
    </source>
</evidence>
<comment type="caution">
    <text evidence="11">The sequence shown here is derived from an EMBL/GenBank/DDBJ whole genome shotgun (WGS) entry which is preliminary data.</text>
</comment>
<feature type="transmembrane region" description="Helical" evidence="8">
    <location>
        <begin position="311"/>
        <end position="331"/>
    </location>
</feature>
<proteinExistence type="inferred from homology"/>
<evidence type="ECO:0000256" key="3">
    <source>
        <dbReference type="ARBA" id="ARBA00022448"/>
    </source>
</evidence>
<dbReference type="Proteomes" id="UP000383932">
    <property type="component" value="Unassembled WGS sequence"/>
</dbReference>
<feature type="transmembrane region" description="Helical" evidence="8">
    <location>
        <begin position="118"/>
        <end position="139"/>
    </location>
</feature>
<dbReference type="OrthoDB" id="534912at2759"/>
<keyword evidence="6 8" id="KW-0472">Membrane</keyword>
<keyword evidence="12" id="KW-1185">Reference proteome</keyword>
<dbReference type="GO" id="GO:0005886">
    <property type="term" value="C:plasma membrane"/>
    <property type="evidence" value="ECO:0007669"/>
    <property type="project" value="UniProtKB-SubCell"/>
</dbReference>
<evidence type="ECO:0000256" key="6">
    <source>
        <dbReference type="ARBA" id="ARBA00023136"/>
    </source>
</evidence>
<comment type="subcellular location">
    <subcellularLocation>
        <location evidence="8">Cell membrane</location>
        <topology evidence="8">Multi-pass membrane protein</topology>
    </subcellularLocation>
    <subcellularLocation>
        <location evidence="1">Membrane</location>
        <topology evidence="1">Multi-pass membrane protein</topology>
    </subcellularLocation>
</comment>
<evidence type="ECO:0000256" key="2">
    <source>
        <dbReference type="ARBA" id="ARBA00005887"/>
    </source>
</evidence>
<feature type="domain" description="Ammonium transporter AmtB-like" evidence="10">
    <location>
        <begin position="32"/>
        <end position="437"/>
    </location>
</feature>
<dbReference type="Gene3D" id="1.10.3430.10">
    <property type="entry name" value="Ammonium transporter AmtB like domains"/>
    <property type="match status" value="1"/>
</dbReference>
<keyword evidence="4 8" id="KW-0812">Transmembrane</keyword>
<feature type="transmembrane region" description="Helical" evidence="8">
    <location>
        <begin position="253"/>
        <end position="272"/>
    </location>
</feature>
<feature type="transmembrane region" description="Helical" evidence="8">
    <location>
        <begin position="352"/>
        <end position="371"/>
    </location>
</feature>
<dbReference type="EMBL" id="SSOP01000051">
    <property type="protein sequence ID" value="KAB5592890.1"/>
    <property type="molecule type" value="Genomic_DNA"/>
</dbReference>
<feature type="compositionally biased region" description="Basic and acidic residues" evidence="9">
    <location>
        <begin position="475"/>
        <end position="491"/>
    </location>
</feature>
<gene>
    <name evidence="11" type="ORF">CTheo_3679</name>
</gene>
<protein>
    <recommendedName>
        <fullName evidence="8">Ammonium transporter</fullName>
    </recommendedName>
</protein>
<feature type="transmembrane region" description="Helical" evidence="8">
    <location>
        <begin position="391"/>
        <end position="411"/>
    </location>
</feature>
<evidence type="ECO:0000259" key="10">
    <source>
        <dbReference type="Pfam" id="PF00909"/>
    </source>
</evidence>
<dbReference type="PANTHER" id="PTHR43029">
    <property type="entry name" value="AMMONIUM TRANSPORTER MEP2"/>
    <property type="match status" value="1"/>
</dbReference>
<dbReference type="FunFam" id="1.10.3430.10:FF:000003">
    <property type="entry name" value="Ammonium transporter"/>
    <property type="match status" value="1"/>
</dbReference>
<dbReference type="InterPro" id="IPR024041">
    <property type="entry name" value="NH4_transpt_AmtB-like_dom"/>
</dbReference>
<reference evidence="11 12" key="1">
    <citation type="journal article" date="2019" name="Fungal Biol. Biotechnol.">
        <title>Draft genome sequence of fastidious pathogen Ceratobasidium theobromae, which causes vascular-streak dieback in Theobroma cacao.</title>
        <authorList>
            <person name="Ali S.S."/>
            <person name="Asman A."/>
            <person name="Shao J."/>
            <person name="Firmansyah A.P."/>
            <person name="Susilo A.W."/>
            <person name="Rosmana A."/>
            <person name="McMahon P."/>
            <person name="Junaid M."/>
            <person name="Guest D."/>
            <person name="Kheng T.Y."/>
            <person name="Meinhardt L.W."/>
            <person name="Bailey B.A."/>
        </authorList>
    </citation>
    <scope>NUCLEOTIDE SEQUENCE [LARGE SCALE GENOMIC DNA]</scope>
    <source>
        <strain evidence="11 12">CT2</strain>
    </source>
</reference>
<dbReference type="NCBIfam" id="TIGR00836">
    <property type="entry name" value="amt"/>
    <property type="match status" value="1"/>
</dbReference>
<dbReference type="AlphaFoldDB" id="A0A5N5QMA0"/>
<organism evidence="11 12">
    <name type="scientific">Ceratobasidium theobromae</name>
    <dbReference type="NCBI Taxonomy" id="1582974"/>
    <lineage>
        <taxon>Eukaryota</taxon>
        <taxon>Fungi</taxon>
        <taxon>Dikarya</taxon>
        <taxon>Basidiomycota</taxon>
        <taxon>Agaricomycotina</taxon>
        <taxon>Agaricomycetes</taxon>
        <taxon>Cantharellales</taxon>
        <taxon>Ceratobasidiaceae</taxon>
        <taxon>Ceratobasidium</taxon>
    </lineage>
</organism>
<feature type="transmembrane region" description="Helical" evidence="8">
    <location>
        <begin position="151"/>
        <end position="172"/>
    </location>
</feature>
<evidence type="ECO:0000256" key="4">
    <source>
        <dbReference type="ARBA" id="ARBA00022692"/>
    </source>
</evidence>
<feature type="region of interest" description="Disordered" evidence="9">
    <location>
        <begin position="472"/>
        <end position="491"/>
    </location>
</feature>
<dbReference type="InterPro" id="IPR018047">
    <property type="entry name" value="Ammonium_transpt_CS"/>
</dbReference>
<feature type="transmembrane region" description="Helical" evidence="8">
    <location>
        <begin position="64"/>
        <end position="82"/>
    </location>
</feature>
<dbReference type="GO" id="GO:0008519">
    <property type="term" value="F:ammonium channel activity"/>
    <property type="evidence" value="ECO:0007669"/>
    <property type="project" value="InterPro"/>
</dbReference>
<dbReference type="InterPro" id="IPR001905">
    <property type="entry name" value="Ammonium_transpt"/>
</dbReference>
<name>A0A5N5QMA0_9AGAM</name>
<accession>A0A5N5QMA0</accession>
<keyword evidence="5 8" id="KW-1133">Transmembrane helix</keyword>
<dbReference type="SUPFAM" id="SSF111352">
    <property type="entry name" value="Ammonium transporter"/>
    <property type="match status" value="1"/>
</dbReference>
<feature type="transmembrane region" description="Helical" evidence="8">
    <location>
        <begin position="31"/>
        <end position="52"/>
    </location>
</feature>
<dbReference type="Pfam" id="PF00909">
    <property type="entry name" value="Ammonium_transp"/>
    <property type="match status" value="1"/>
</dbReference>
<evidence type="ECO:0000256" key="9">
    <source>
        <dbReference type="SAM" id="MobiDB-lite"/>
    </source>
</evidence>
<feature type="transmembrane region" description="Helical" evidence="8">
    <location>
        <begin position="178"/>
        <end position="202"/>
    </location>
</feature>
<evidence type="ECO:0000256" key="5">
    <source>
        <dbReference type="ARBA" id="ARBA00022989"/>
    </source>
</evidence>
<keyword evidence="7 8" id="KW-0924">Ammonia transport</keyword>
<feature type="transmembrane region" description="Helical" evidence="8">
    <location>
        <begin position="223"/>
        <end position="241"/>
    </location>
</feature>